<comment type="caution">
    <text evidence="2">The sequence shown here is derived from an EMBL/GenBank/DDBJ whole genome shotgun (WGS) entry which is preliminary data.</text>
</comment>
<proteinExistence type="predicted"/>
<dbReference type="Proteomes" id="UP000599437">
    <property type="component" value="Unassembled WGS sequence"/>
</dbReference>
<evidence type="ECO:0000256" key="1">
    <source>
        <dbReference type="SAM" id="MobiDB-lite"/>
    </source>
</evidence>
<feature type="region of interest" description="Disordered" evidence="1">
    <location>
        <begin position="156"/>
        <end position="209"/>
    </location>
</feature>
<dbReference type="EMBL" id="BMVO01000055">
    <property type="protein sequence ID" value="GHB33621.1"/>
    <property type="molecule type" value="Genomic_DNA"/>
</dbReference>
<gene>
    <name evidence="2" type="ORF">GCM10010346_65980</name>
</gene>
<accession>A0ABQ3EKE5</accession>
<keyword evidence="3" id="KW-1185">Reference proteome</keyword>
<dbReference type="NCBIfam" id="TIGR04371">
    <property type="entry name" value="methyltran_NanM"/>
    <property type="match status" value="1"/>
</dbReference>
<dbReference type="InterPro" id="IPR030807">
    <property type="entry name" value="Methyltran_NanM"/>
</dbReference>
<protein>
    <recommendedName>
        <fullName evidence="4">Methyltransferase</fullName>
    </recommendedName>
</protein>
<organism evidence="2 3">
    <name type="scientific">Streptomyces chryseus</name>
    <dbReference type="NCBI Taxonomy" id="68186"/>
    <lineage>
        <taxon>Bacteria</taxon>
        <taxon>Bacillati</taxon>
        <taxon>Actinomycetota</taxon>
        <taxon>Actinomycetes</taxon>
        <taxon>Kitasatosporales</taxon>
        <taxon>Streptomycetaceae</taxon>
        <taxon>Streptomyces</taxon>
    </lineage>
</organism>
<evidence type="ECO:0000313" key="3">
    <source>
        <dbReference type="Proteomes" id="UP000599437"/>
    </source>
</evidence>
<name>A0ABQ3EKE5_9ACTN</name>
<evidence type="ECO:0000313" key="2">
    <source>
        <dbReference type="EMBL" id="GHB33621.1"/>
    </source>
</evidence>
<reference evidence="3" key="1">
    <citation type="journal article" date="2019" name="Int. J. Syst. Evol. Microbiol.">
        <title>The Global Catalogue of Microorganisms (GCM) 10K type strain sequencing project: providing services to taxonomists for standard genome sequencing and annotation.</title>
        <authorList>
            <consortium name="The Broad Institute Genomics Platform"/>
            <consortium name="The Broad Institute Genome Sequencing Center for Infectious Disease"/>
            <person name="Wu L."/>
            <person name="Ma J."/>
        </authorList>
    </citation>
    <scope>NUCLEOTIDE SEQUENCE [LARGE SCALE GENOMIC DNA]</scope>
    <source>
        <strain evidence="3">JCM 4737</strain>
    </source>
</reference>
<evidence type="ECO:0008006" key="4">
    <source>
        <dbReference type="Google" id="ProtNLM"/>
    </source>
</evidence>
<sequence>MANPASFKLDPVNFELALWGPQVNGVRYRKAFIFEIASRLTLENRTRLRRIRHRETGAPLGVTHDGDSVRMEHLLAVHESEFISRHVGPGGARVLQVGAGYGRTCHSTLSHHRAEERWIADPGRALSLSREHLRAVLGHPAFSRVGFVSVDDADDPERAASSYVRTSTRPPRCPRRRCATSHGSRAVAALGPKALPAYRPGPRREGDAA</sequence>